<evidence type="ECO:0000313" key="1">
    <source>
        <dbReference type="EMBL" id="SVE03451.1"/>
    </source>
</evidence>
<accession>A0A383A757</accession>
<name>A0A383A757_9ZZZZ</name>
<gene>
    <name evidence="1" type="ORF">METZ01_LOCUS456305</name>
</gene>
<dbReference type="EMBL" id="UINC01189663">
    <property type="protein sequence ID" value="SVE03451.1"/>
    <property type="molecule type" value="Genomic_DNA"/>
</dbReference>
<protein>
    <recommendedName>
        <fullName evidence="2">Helix-turn-helix domain-containing protein</fullName>
    </recommendedName>
</protein>
<evidence type="ECO:0008006" key="2">
    <source>
        <dbReference type="Google" id="ProtNLM"/>
    </source>
</evidence>
<organism evidence="1">
    <name type="scientific">marine metagenome</name>
    <dbReference type="NCBI Taxonomy" id="408172"/>
    <lineage>
        <taxon>unclassified sequences</taxon>
        <taxon>metagenomes</taxon>
        <taxon>ecological metagenomes</taxon>
    </lineage>
</organism>
<dbReference type="AlphaFoldDB" id="A0A383A757"/>
<proteinExistence type="predicted"/>
<reference evidence="1" key="1">
    <citation type="submission" date="2018-05" db="EMBL/GenBank/DDBJ databases">
        <authorList>
            <person name="Lanie J.A."/>
            <person name="Ng W.-L."/>
            <person name="Kazmierczak K.M."/>
            <person name="Andrzejewski T.M."/>
            <person name="Davidsen T.M."/>
            <person name="Wayne K.J."/>
            <person name="Tettelin H."/>
            <person name="Glass J.I."/>
            <person name="Rusch D."/>
            <person name="Podicherti R."/>
            <person name="Tsui H.-C.T."/>
            <person name="Winkler M.E."/>
        </authorList>
    </citation>
    <scope>NUCLEOTIDE SEQUENCE</scope>
</reference>
<sequence length="83" mass="9438">MEKFMNNPNDQKQEVTIETLPPLFDTKTLSTALGLTPAWAEHARWKGTGPNFIRVGGAVRYRRDDVLQWLEKGTRSSTFSISK</sequence>